<dbReference type="eggNOG" id="KOG1386">
    <property type="taxonomic scope" value="Eukaryota"/>
</dbReference>
<dbReference type="OrthoDB" id="6372431at2759"/>
<feature type="active site" description="Proton acceptor" evidence="3">
    <location>
        <position position="142"/>
    </location>
</feature>
<dbReference type="Pfam" id="PF01150">
    <property type="entry name" value="GDA1_CD39"/>
    <property type="match status" value="1"/>
</dbReference>
<evidence type="ECO:0000256" key="4">
    <source>
        <dbReference type="PIRSR" id="PIRSR600407-2"/>
    </source>
</evidence>
<dbReference type="KEGG" id="tva:5464972"/>
<keyword evidence="4" id="KW-0547">Nucleotide-binding</keyword>
<dbReference type="InterPro" id="IPR000407">
    <property type="entry name" value="GDA1_CD39_NTPase"/>
</dbReference>
<keyword evidence="8" id="KW-1185">Reference proteome</keyword>
<evidence type="ECO:0000256" key="5">
    <source>
        <dbReference type="SAM" id="Phobius"/>
    </source>
</evidence>
<comment type="similarity">
    <text evidence="1">Belongs to the GDA1/CD39 NTPase family.</text>
</comment>
<evidence type="ECO:0000256" key="6">
    <source>
        <dbReference type="SAM" id="SignalP"/>
    </source>
</evidence>
<dbReference type="PANTHER" id="PTHR11782:SF83">
    <property type="entry name" value="GUANOSINE-DIPHOSPHATASE"/>
    <property type="match status" value="1"/>
</dbReference>
<dbReference type="RefSeq" id="XP_001580432.1">
    <property type="nucleotide sequence ID" value="XM_001580382.1"/>
</dbReference>
<dbReference type="PANTHER" id="PTHR11782">
    <property type="entry name" value="ADENOSINE/GUANOSINE DIPHOSPHATASE"/>
    <property type="match status" value="1"/>
</dbReference>
<protein>
    <submittedName>
        <fullName evidence="7">Uncharacterized protein</fullName>
    </submittedName>
</protein>
<reference evidence="7" key="1">
    <citation type="submission" date="2006-10" db="EMBL/GenBank/DDBJ databases">
        <authorList>
            <person name="Amadeo P."/>
            <person name="Zhao Q."/>
            <person name="Wortman J."/>
            <person name="Fraser-Liggett C."/>
            <person name="Carlton J."/>
        </authorList>
    </citation>
    <scope>NUCLEOTIDE SEQUENCE</scope>
    <source>
        <strain evidence="7">G3</strain>
    </source>
</reference>
<dbReference type="Gene3D" id="3.30.420.150">
    <property type="entry name" value="Exopolyphosphatase. Domain 2"/>
    <property type="match status" value="1"/>
</dbReference>
<feature type="chain" id="PRO_5002643201" evidence="6">
    <location>
        <begin position="19"/>
        <end position="409"/>
    </location>
</feature>
<organism evidence="7 8">
    <name type="scientific">Trichomonas vaginalis (strain ATCC PRA-98 / G3)</name>
    <dbReference type="NCBI Taxonomy" id="412133"/>
    <lineage>
        <taxon>Eukaryota</taxon>
        <taxon>Metamonada</taxon>
        <taxon>Parabasalia</taxon>
        <taxon>Trichomonadida</taxon>
        <taxon>Trichomonadidae</taxon>
        <taxon>Trichomonas</taxon>
    </lineage>
</organism>
<dbReference type="GO" id="GO:0017110">
    <property type="term" value="F:nucleoside diphosphate phosphatase activity"/>
    <property type="evidence" value="ECO:0000318"/>
    <property type="project" value="GO_Central"/>
</dbReference>
<keyword evidence="5" id="KW-0812">Transmembrane</keyword>
<evidence type="ECO:0000256" key="2">
    <source>
        <dbReference type="ARBA" id="ARBA00022801"/>
    </source>
</evidence>
<evidence type="ECO:0000313" key="8">
    <source>
        <dbReference type="Proteomes" id="UP000001542"/>
    </source>
</evidence>
<dbReference type="EMBL" id="DS113208">
    <property type="protein sequence ID" value="EAY19446.1"/>
    <property type="molecule type" value="Genomic_DNA"/>
</dbReference>
<keyword evidence="2" id="KW-0378">Hydrolase</keyword>
<feature type="binding site" evidence="4">
    <location>
        <begin position="170"/>
        <end position="174"/>
    </location>
    <ligand>
        <name>ATP</name>
        <dbReference type="ChEBI" id="CHEBI:30616"/>
    </ligand>
</feature>
<keyword evidence="5" id="KW-0472">Membrane</keyword>
<dbReference type="GO" id="GO:0016020">
    <property type="term" value="C:membrane"/>
    <property type="evidence" value="ECO:0000318"/>
    <property type="project" value="GO_Central"/>
</dbReference>
<keyword evidence="4" id="KW-0067">ATP-binding</keyword>
<dbReference type="Gene3D" id="3.30.420.40">
    <property type="match status" value="1"/>
</dbReference>
<sequence>MFFFLSLASCNNIIVIDAGSTGSGLYIYSYENSDDLNSFTAFRDSQGQQAYFRSNIPFHTSINDTQKLDQVFTELIVNGSNIFLSPVNRTLTPIFILLTGAVRILPKTEQETIRTVLYKYLKSHFDYEIKYSYVRVVSGDEEGLFAWISTNFICGFLKSGNTIAVAEMSGTFLQFAVEAPKDYPSGLKKCLYRINDGNHTYKVFFHSWNAFGDKSVTDYVDQYIYNTTGKTVSPCYFNESVQEIVLKDGPHNFTGQTNFDKCQELIAMVYSKLQSNLCGKIPAFFMDGDECIPYPGDVEKIHTYGVFFYSLDFLNYSSYADFQNYIDTIYKLGNLTYPEAQNLNVSYKYTKRCLMQAHMVISFLIRGLNGDFHRMYRYRRDELASLSLDWTFGAAIYMFLSVLMFGSPW</sequence>
<dbReference type="VEuPathDB" id="TrichDB:TVAG_101640"/>
<reference evidence="7" key="2">
    <citation type="journal article" date="2007" name="Science">
        <title>Draft genome sequence of the sexually transmitted pathogen Trichomonas vaginalis.</title>
        <authorList>
            <person name="Carlton J.M."/>
            <person name="Hirt R.P."/>
            <person name="Silva J.C."/>
            <person name="Delcher A.L."/>
            <person name="Schatz M."/>
            <person name="Zhao Q."/>
            <person name="Wortman J.R."/>
            <person name="Bidwell S.L."/>
            <person name="Alsmark U.C.M."/>
            <person name="Besteiro S."/>
            <person name="Sicheritz-Ponten T."/>
            <person name="Noel C.J."/>
            <person name="Dacks J.B."/>
            <person name="Foster P.G."/>
            <person name="Simillion C."/>
            <person name="Van de Peer Y."/>
            <person name="Miranda-Saavedra D."/>
            <person name="Barton G.J."/>
            <person name="Westrop G.D."/>
            <person name="Mueller S."/>
            <person name="Dessi D."/>
            <person name="Fiori P.L."/>
            <person name="Ren Q."/>
            <person name="Paulsen I."/>
            <person name="Zhang H."/>
            <person name="Bastida-Corcuera F.D."/>
            <person name="Simoes-Barbosa A."/>
            <person name="Brown M.T."/>
            <person name="Hayes R.D."/>
            <person name="Mukherjee M."/>
            <person name="Okumura C.Y."/>
            <person name="Schneider R."/>
            <person name="Smith A.J."/>
            <person name="Vanacova S."/>
            <person name="Villalvazo M."/>
            <person name="Haas B.J."/>
            <person name="Pertea M."/>
            <person name="Feldblyum T.V."/>
            <person name="Utterback T.R."/>
            <person name="Shu C.L."/>
            <person name="Osoegawa K."/>
            <person name="de Jong P.J."/>
            <person name="Hrdy I."/>
            <person name="Horvathova L."/>
            <person name="Zubacova Z."/>
            <person name="Dolezal P."/>
            <person name="Malik S.B."/>
            <person name="Logsdon J.M. Jr."/>
            <person name="Henze K."/>
            <person name="Gupta A."/>
            <person name="Wang C.C."/>
            <person name="Dunne R.L."/>
            <person name="Upcroft J.A."/>
            <person name="Upcroft P."/>
            <person name="White O."/>
            <person name="Salzberg S.L."/>
            <person name="Tang P."/>
            <person name="Chiu C.-H."/>
            <person name="Lee Y.-S."/>
            <person name="Embley T.M."/>
            <person name="Coombs G.H."/>
            <person name="Mottram J.C."/>
            <person name="Tachezy J."/>
            <person name="Fraser-Liggett C.M."/>
            <person name="Johnson P.J."/>
        </authorList>
    </citation>
    <scope>NUCLEOTIDE SEQUENCE [LARGE SCALE GENOMIC DNA]</scope>
    <source>
        <strain evidence="7">G3</strain>
    </source>
</reference>
<keyword evidence="5" id="KW-1133">Transmembrane helix</keyword>
<name>A2DJP6_TRIV3</name>
<dbReference type="GO" id="GO:0009134">
    <property type="term" value="P:nucleoside diphosphate catabolic process"/>
    <property type="evidence" value="ECO:0000318"/>
    <property type="project" value="GO_Central"/>
</dbReference>
<feature type="signal peptide" evidence="6">
    <location>
        <begin position="1"/>
        <end position="18"/>
    </location>
</feature>
<dbReference type="VEuPathDB" id="TrichDB:TVAGG3_1035240"/>
<dbReference type="SMR" id="A2DJP6"/>
<dbReference type="AlphaFoldDB" id="A2DJP6"/>
<evidence type="ECO:0000313" key="7">
    <source>
        <dbReference type="EMBL" id="EAY19446.1"/>
    </source>
</evidence>
<proteinExistence type="inferred from homology"/>
<evidence type="ECO:0000256" key="3">
    <source>
        <dbReference type="PIRSR" id="PIRSR600407-1"/>
    </source>
</evidence>
<feature type="transmembrane region" description="Helical" evidence="5">
    <location>
        <begin position="383"/>
        <end position="406"/>
    </location>
</feature>
<gene>
    <name evidence="7" type="ORF">TVAG_101640</name>
</gene>
<keyword evidence="6" id="KW-0732">Signal</keyword>
<accession>A2DJP6</accession>
<evidence type="ECO:0000256" key="1">
    <source>
        <dbReference type="ARBA" id="ARBA00009283"/>
    </source>
</evidence>
<dbReference type="CDD" id="cd24003">
    <property type="entry name" value="ASKHA_NBD_GDA1_CD39_NTPase"/>
    <property type="match status" value="1"/>
</dbReference>
<dbReference type="STRING" id="5722.A2DJP6"/>
<dbReference type="InParanoid" id="A2DJP6"/>
<dbReference type="Proteomes" id="UP000001542">
    <property type="component" value="Unassembled WGS sequence"/>
</dbReference>
<dbReference type="GO" id="GO:0005524">
    <property type="term" value="F:ATP binding"/>
    <property type="evidence" value="ECO:0007669"/>
    <property type="project" value="UniProtKB-KW"/>
</dbReference>